<dbReference type="OrthoDB" id="2472181at2"/>
<dbReference type="SMART" id="SM00823">
    <property type="entry name" value="PKS_PP"/>
    <property type="match status" value="2"/>
</dbReference>
<dbReference type="PROSITE" id="PS00012">
    <property type="entry name" value="PHOSPHOPANTETHEINE"/>
    <property type="match status" value="1"/>
</dbReference>
<dbReference type="SUPFAM" id="SSF52777">
    <property type="entry name" value="CoA-dependent acyltransferases"/>
    <property type="match status" value="4"/>
</dbReference>
<comment type="caution">
    <text evidence="6">The sequence shown here is derived from an EMBL/GenBank/DDBJ whole genome shotgun (WGS) entry which is preliminary data.</text>
</comment>
<dbReference type="InterPro" id="IPR036736">
    <property type="entry name" value="ACP-like_sf"/>
</dbReference>
<dbReference type="InterPro" id="IPR045851">
    <property type="entry name" value="AMP-bd_C_sf"/>
</dbReference>
<feature type="compositionally biased region" description="Gly residues" evidence="4">
    <location>
        <begin position="825"/>
        <end position="845"/>
    </location>
</feature>
<comment type="cofactor">
    <cofactor evidence="1">
        <name>pantetheine 4'-phosphate</name>
        <dbReference type="ChEBI" id="CHEBI:47942"/>
    </cofactor>
</comment>
<dbReference type="InterPro" id="IPR020845">
    <property type="entry name" value="AMP-binding_CS"/>
</dbReference>
<evidence type="ECO:0000256" key="2">
    <source>
        <dbReference type="ARBA" id="ARBA00022450"/>
    </source>
</evidence>
<feature type="domain" description="Carrier" evidence="5">
    <location>
        <begin position="2049"/>
        <end position="2124"/>
    </location>
</feature>
<dbReference type="InterPro" id="IPR001242">
    <property type="entry name" value="Condensation_dom"/>
</dbReference>
<dbReference type="NCBIfam" id="TIGR01733">
    <property type="entry name" value="AA-adenyl-dom"/>
    <property type="match status" value="2"/>
</dbReference>
<evidence type="ECO:0000313" key="7">
    <source>
        <dbReference type="Proteomes" id="UP001165143"/>
    </source>
</evidence>
<dbReference type="InterPro" id="IPR006162">
    <property type="entry name" value="Ppantetheine_attach_site"/>
</dbReference>
<proteinExistence type="predicted"/>
<dbReference type="InterPro" id="IPR042099">
    <property type="entry name" value="ANL_N_sf"/>
</dbReference>
<dbReference type="Gene3D" id="3.30.559.10">
    <property type="entry name" value="Chloramphenicol acetyltransferase-like domain"/>
    <property type="match status" value="2"/>
</dbReference>
<dbReference type="Gene3D" id="3.30.559.30">
    <property type="entry name" value="Nonribosomal peptide synthetase, condensation domain"/>
    <property type="match status" value="2"/>
</dbReference>
<dbReference type="InterPro" id="IPR009081">
    <property type="entry name" value="PP-bd_ACP"/>
</dbReference>
<gene>
    <name evidence="6" type="ORF">Kpho01_70480</name>
</gene>
<dbReference type="InterPro" id="IPR001031">
    <property type="entry name" value="Thioesterase"/>
</dbReference>
<reference evidence="6" key="1">
    <citation type="submission" date="2023-02" db="EMBL/GenBank/DDBJ databases">
        <title>Kitasatospora phosalacinea NBRC 14362.</title>
        <authorList>
            <person name="Ichikawa N."/>
            <person name="Sato H."/>
            <person name="Tonouchi N."/>
        </authorList>
    </citation>
    <scope>NUCLEOTIDE SEQUENCE</scope>
    <source>
        <strain evidence="6">NBRC 14362</strain>
    </source>
</reference>
<dbReference type="SUPFAM" id="SSF47336">
    <property type="entry name" value="ACP-like"/>
    <property type="match status" value="2"/>
</dbReference>
<dbReference type="RefSeq" id="WP_051778333.1">
    <property type="nucleotide sequence ID" value="NZ_BSRX01000066.1"/>
</dbReference>
<accession>A0A9W6USX1</accession>
<sequence>MKSTEWSPLTACQRDIWAAHALAPERPQFNLFMASRLDGPVDVERLTASVLAAARHHDAFALRFTERDGVPLQRVVDGEPAVRVLDFSAEADPRARCEAWIADSQDRPVALGDGPAYELALLREGPAAVHVYVKVHHVLADAWGLNLFLERVRAEYAGEPQPAAPSFLAALADEEAYRGSAQHAADREHFRAALAGAAPPLFARRAPSGARDSARHSFALPAEAVERIRARGESPFAFVAAAFAAYLSRVHLVDDVVLGVPLFNRRGQAQRRTVGHFANTLPLPVRAAGELTYAELVAAVQAGARTLQRAERLPLGEVLADLPAHAPRTLFDVTVSYVQAPRPRPLPGLREEVTGGTRAHDHDALAVAISEPADGGGLLVSLDHALDVFDEDFPVAALARHVRNLVLNALDAPDLPLAELAMLDPAERADLLEGPNRTAADYPADRTLHGLFAEQAARTPDRVALLPDGGGAPVGYAELDARANRLARALRADGIGTGDRVAVLQQRGPALLVAVLAVLKAGSAYVPVDPGYPAERIRFLLADSGAKVVLTGPGAPELPPGTAASVRRSDEPADFPADPLPAAAGPDDLAYVLYTSGSTGRPKGVLVEHRSVVNRLHWMQRRYPLGEGDVLLQKTPASFDVSVWELFWWGLAGARLALPAPGAEKDPRALLEAVARQRVSVLHFVPSMFGPFLELLEGKPELREDAAPLRLVFCSGEALPPEQVNRFNRLLGGPGGARLVNLYGPTEATVDVSFHDCPDDPARPVRRVPIGRPIDNLRLYVLDRHDNPQPVGAPGELCIGGVGVARGYLGRPELTAERFGTDPFTGGGTDGSTDGGTGGGTGGGPDGDRRFYRTGDLARRLADGSLEYLGRIDGQVKVRGNRVELGEVEHRLAELPGVRGAVALAVAGRDGATRLVGCYHAEEELDPALIRARLAVELPEFMVPSRFVRLAGIPLTPNGKADRAAVLRALPQDGGRTGDGFREPRDATERTLAAVWQQVLGTGPVGAHDHWFALGGDSILMLRVRAEAEKRGLELSLADLARHPVLADLADLARTRSAAPAPAPAPAPEPFALVAGVDRARLLGAGALDAFPATRLQLGMLYHSSGEARSAVYHDVFHYRLATGWDERALRTAHARLLERHPVLRSSFALGGHSEPLQVVHPAAEGTLSVADLRGQDEEQAQRAVLAHVAERRFHAYDPERPGLHHLRAHVRDGSLDLVLSFHHAVLDGWSVATLVAELLQDYLALRGADLPPVPDGAPPTAALHVRDERALLAAPEHRAYWRELLDGAALVQLDSFAPYEPPGDGEGVVRHLELPAALDERLRAFAREHAVPLRLVLFTAHCLVLRLLARTGDVTTGLVTHGRPEVAGADRTAGLFLNTMPFRLRTGAPTLLEEVRAVVAQERDSHPHRAYPISAVQDDRGGAPLLDTAFTYVRLHTLEPLLRRADLGLLDLTTYEETNFALLLNAVTDPRDGRTRLRFNCAARAFTAVQADLLADSYLAVLRRIVEHPYAAPDFDFLAPPAELPANPAPEPPDVLARFAATVARQPDAEAVVFGGLRWSYRELDRAVEQVARRLRALGVPRGAGVGVALDRSPEMIATVLGILRCGAAVVPLDVSYPPGRIARMIERAEPFRVVAHAQHAHLVPDPELVLPIESVPLTEPVDGADGAWPSPGLDDLCLVLFTSGSSGEPKGVELPHRLWANYTQWQLRAETAAPGARTLQFAPLSFDVSFQEIFSTTAAGGTLHLVSDTDRRDPAVLLRLMDEQQVERWFMPFVALQGIAEASELLGVRPRALRVLISSGEQLRVTEELRRFCAARPGTLLENQYGPTETNIASARLLDGDPARWPALPSIGTAIDGAEIHVLDERLRPVPTGVQGELYLGGACLALGYRGRPDLTEERFVPHPTRPGARLYRTGDVGRVLPDGDTVWLGRADNQVKVRGFRVEPAEVEIAITAVAEDVPGLRGAAVVARRRGDGTDSALVGFLVGTGRPEDLEEVRKRLRAVLPDYMVPSQLSWLERLPLTPSGKRDDAALRRIEPERGPAAAGTLPRDGYERALADIFGELLGRPGFGVHDDFFEHGGTSLTAMRLVVNIEKRFGVHVPLTAFVAAPTVARLAERLRSTEAVAAFDPVVPIRTTGDRPPLFLVHPLGGNVLCYVRLARHLPADQPLYALQAGGAEPGTEPVETMEGLAASYLAALRRVQPEGPYHLGGWSFGGFVAFEMARQLHREAPEQVAEVVVLDSIAPTPGDRPDVAEQAMMEWFFWELIWVDRGGSAPVERIPAELADDEERLDFIAARAAEVGIVPAHSARTTVRRMFEVYKANWASLRDYQPPLDPVDVTLVKATAPLPDVLRPMHGAARTLHDAPANGWATLTGGRIDVVDVGGDHLLLLDEPFVHDVGAIIADVMAGRRRAQHDRSPSHAHEGTAQ</sequence>
<dbReference type="CDD" id="cd05930">
    <property type="entry name" value="A_NRPS"/>
    <property type="match status" value="1"/>
</dbReference>
<keyword evidence="3" id="KW-0597">Phosphoprotein</keyword>
<name>A0A9W6USX1_9ACTN</name>
<dbReference type="Pfam" id="PF00668">
    <property type="entry name" value="Condensation"/>
    <property type="match status" value="2"/>
</dbReference>
<dbReference type="GO" id="GO:0003824">
    <property type="term" value="F:catalytic activity"/>
    <property type="evidence" value="ECO:0007669"/>
    <property type="project" value="InterPro"/>
</dbReference>
<dbReference type="PROSITE" id="PS00455">
    <property type="entry name" value="AMP_BINDING"/>
    <property type="match status" value="2"/>
</dbReference>
<dbReference type="InterPro" id="IPR000873">
    <property type="entry name" value="AMP-dep_synth/lig_dom"/>
</dbReference>
<dbReference type="InterPro" id="IPR023213">
    <property type="entry name" value="CAT-like_dom_sf"/>
</dbReference>
<dbReference type="Pfam" id="PF00975">
    <property type="entry name" value="Thioesterase"/>
    <property type="match status" value="1"/>
</dbReference>
<dbReference type="PROSITE" id="PS50075">
    <property type="entry name" value="CARRIER"/>
    <property type="match status" value="2"/>
</dbReference>
<dbReference type="Gene3D" id="3.30.300.30">
    <property type="match status" value="2"/>
</dbReference>
<dbReference type="Gene3D" id="1.10.1200.10">
    <property type="entry name" value="ACP-like"/>
    <property type="match status" value="2"/>
</dbReference>
<evidence type="ECO:0000256" key="3">
    <source>
        <dbReference type="ARBA" id="ARBA00022553"/>
    </source>
</evidence>
<feature type="domain" description="Carrier" evidence="5">
    <location>
        <begin position="983"/>
        <end position="1057"/>
    </location>
</feature>
<dbReference type="FunFam" id="1.10.1200.10:FF:000005">
    <property type="entry name" value="Nonribosomal peptide synthetase 1"/>
    <property type="match status" value="1"/>
</dbReference>
<dbReference type="InterPro" id="IPR010071">
    <property type="entry name" value="AA_adenyl_dom"/>
</dbReference>
<feature type="region of interest" description="Disordered" evidence="4">
    <location>
        <begin position="552"/>
        <end position="573"/>
    </location>
</feature>
<dbReference type="GO" id="GO:0043041">
    <property type="term" value="P:amino acid activation for nonribosomal peptide biosynthetic process"/>
    <property type="evidence" value="ECO:0007669"/>
    <property type="project" value="TreeGrafter"/>
</dbReference>
<evidence type="ECO:0000313" key="6">
    <source>
        <dbReference type="EMBL" id="GLW59038.1"/>
    </source>
</evidence>
<dbReference type="GO" id="GO:0044550">
    <property type="term" value="P:secondary metabolite biosynthetic process"/>
    <property type="evidence" value="ECO:0007669"/>
    <property type="project" value="TreeGrafter"/>
</dbReference>
<dbReference type="GO" id="GO:0017000">
    <property type="term" value="P:antibiotic biosynthetic process"/>
    <property type="evidence" value="ECO:0007669"/>
    <property type="project" value="UniProtKB-ARBA"/>
</dbReference>
<dbReference type="PANTHER" id="PTHR45527">
    <property type="entry name" value="NONRIBOSOMAL PEPTIDE SYNTHETASE"/>
    <property type="match status" value="1"/>
</dbReference>
<dbReference type="EMBL" id="BSRX01000066">
    <property type="protein sequence ID" value="GLW59038.1"/>
    <property type="molecule type" value="Genomic_DNA"/>
</dbReference>
<dbReference type="Pfam" id="PF13193">
    <property type="entry name" value="AMP-binding_C"/>
    <property type="match status" value="1"/>
</dbReference>
<dbReference type="FunFam" id="3.40.50.980:FF:000002">
    <property type="entry name" value="Enterobactin synthetase component F"/>
    <property type="match status" value="1"/>
</dbReference>
<dbReference type="FunFam" id="3.40.50.12780:FF:000012">
    <property type="entry name" value="Non-ribosomal peptide synthetase"/>
    <property type="match status" value="1"/>
</dbReference>
<dbReference type="Pfam" id="PF00550">
    <property type="entry name" value="PP-binding"/>
    <property type="match status" value="2"/>
</dbReference>
<evidence type="ECO:0000259" key="5">
    <source>
        <dbReference type="PROSITE" id="PS50075"/>
    </source>
</evidence>
<keyword evidence="2" id="KW-0596">Phosphopantetheine</keyword>
<evidence type="ECO:0000256" key="1">
    <source>
        <dbReference type="ARBA" id="ARBA00001957"/>
    </source>
</evidence>
<dbReference type="SUPFAM" id="SSF56801">
    <property type="entry name" value="Acetyl-CoA synthetase-like"/>
    <property type="match status" value="2"/>
</dbReference>
<dbReference type="PANTHER" id="PTHR45527:SF14">
    <property type="entry name" value="PLIPASTATIN SYNTHASE SUBUNIT B"/>
    <property type="match status" value="1"/>
</dbReference>
<dbReference type="InterPro" id="IPR025110">
    <property type="entry name" value="AMP-bd_C"/>
</dbReference>
<evidence type="ECO:0000256" key="4">
    <source>
        <dbReference type="SAM" id="MobiDB-lite"/>
    </source>
</evidence>
<dbReference type="InterPro" id="IPR020806">
    <property type="entry name" value="PKS_PP-bd"/>
</dbReference>
<dbReference type="Proteomes" id="UP001165143">
    <property type="component" value="Unassembled WGS sequence"/>
</dbReference>
<dbReference type="Gene3D" id="3.40.50.1820">
    <property type="entry name" value="alpha/beta hydrolase"/>
    <property type="match status" value="1"/>
</dbReference>
<dbReference type="GO" id="GO:0005829">
    <property type="term" value="C:cytosol"/>
    <property type="evidence" value="ECO:0007669"/>
    <property type="project" value="TreeGrafter"/>
</dbReference>
<feature type="region of interest" description="Disordered" evidence="4">
    <location>
        <begin position="818"/>
        <end position="849"/>
    </location>
</feature>
<dbReference type="InterPro" id="IPR029058">
    <property type="entry name" value="AB_hydrolase_fold"/>
</dbReference>
<organism evidence="6 7">
    <name type="scientific">Kitasatospora phosalacinea</name>
    <dbReference type="NCBI Taxonomy" id="2065"/>
    <lineage>
        <taxon>Bacteria</taxon>
        <taxon>Bacillati</taxon>
        <taxon>Actinomycetota</taxon>
        <taxon>Actinomycetes</taxon>
        <taxon>Kitasatosporales</taxon>
        <taxon>Streptomycetaceae</taxon>
        <taxon>Kitasatospora</taxon>
    </lineage>
</organism>
<dbReference type="GO" id="GO:0008610">
    <property type="term" value="P:lipid biosynthetic process"/>
    <property type="evidence" value="ECO:0007669"/>
    <property type="project" value="UniProtKB-ARBA"/>
</dbReference>
<dbReference type="Pfam" id="PF00501">
    <property type="entry name" value="AMP-binding"/>
    <property type="match status" value="2"/>
</dbReference>
<dbReference type="GO" id="GO:0031177">
    <property type="term" value="F:phosphopantetheine binding"/>
    <property type="evidence" value="ECO:0007669"/>
    <property type="project" value="InterPro"/>
</dbReference>
<dbReference type="Gene3D" id="3.40.50.12780">
    <property type="entry name" value="N-terminal domain of ligase-like"/>
    <property type="match status" value="2"/>
</dbReference>
<dbReference type="SUPFAM" id="SSF53474">
    <property type="entry name" value="alpha/beta-Hydrolases"/>
    <property type="match status" value="1"/>
</dbReference>
<protein>
    <submittedName>
        <fullName evidence="6">Non-ribosomal peptide synthetase</fullName>
    </submittedName>
</protein>